<dbReference type="AlphaFoldDB" id="A0AAV6IB94"/>
<dbReference type="GO" id="GO:0019005">
    <property type="term" value="C:SCF ubiquitin ligase complex"/>
    <property type="evidence" value="ECO:0007669"/>
    <property type="project" value="UniProtKB-UniRule"/>
</dbReference>
<dbReference type="GO" id="GO:0005737">
    <property type="term" value="C:cytoplasm"/>
    <property type="evidence" value="ECO:0007669"/>
    <property type="project" value="TreeGrafter"/>
</dbReference>
<comment type="pathway">
    <text evidence="2">Protein modification; protein ubiquitination.</text>
</comment>
<dbReference type="InterPro" id="IPR036047">
    <property type="entry name" value="F-box-like_dom_sf"/>
</dbReference>
<evidence type="ECO:0000313" key="4">
    <source>
        <dbReference type="EMBL" id="KAG5525065.1"/>
    </source>
</evidence>
<comment type="function">
    <text evidence="2">Acts as a component of a SCF E3 ubiquitin ligase complexes.</text>
</comment>
<evidence type="ECO:0000256" key="1">
    <source>
        <dbReference type="ARBA" id="ARBA00022786"/>
    </source>
</evidence>
<accession>A0AAV6IB94</accession>
<dbReference type="GO" id="GO:0031146">
    <property type="term" value="P:SCF-dependent proteasomal ubiquitin-dependent protein catabolic process"/>
    <property type="evidence" value="ECO:0007669"/>
    <property type="project" value="UniProtKB-UniRule"/>
</dbReference>
<gene>
    <name evidence="4" type="ORF">RHGRI_031673</name>
</gene>
<name>A0AAV6IB94_9ERIC</name>
<dbReference type="PROSITE" id="PS50181">
    <property type="entry name" value="FBOX"/>
    <property type="match status" value="1"/>
</dbReference>
<comment type="subunit">
    <text evidence="2">Component of the SCF-type E3 ligase complex.</text>
</comment>
<evidence type="ECO:0000259" key="3">
    <source>
        <dbReference type="PROSITE" id="PS50181"/>
    </source>
</evidence>
<dbReference type="PANTHER" id="PTHR12874:SF9">
    <property type="entry name" value="F-BOX ONLY PROTEIN 48"/>
    <property type="match status" value="1"/>
</dbReference>
<evidence type="ECO:0000313" key="5">
    <source>
        <dbReference type="Proteomes" id="UP000823749"/>
    </source>
</evidence>
<proteinExistence type="predicted"/>
<dbReference type="InterPro" id="IPR001810">
    <property type="entry name" value="F-box_dom"/>
</dbReference>
<dbReference type="CDD" id="cd22151">
    <property type="entry name" value="F-box_AtGID2-like"/>
    <property type="match status" value="1"/>
</dbReference>
<dbReference type="Pfam" id="PF12937">
    <property type="entry name" value="F-box-like"/>
    <property type="match status" value="1"/>
</dbReference>
<dbReference type="Gene3D" id="1.20.1280.50">
    <property type="match status" value="1"/>
</dbReference>
<protein>
    <recommendedName>
        <fullName evidence="2">F-box protein</fullName>
    </recommendedName>
</protein>
<dbReference type="SMART" id="SM00256">
    <property type="entry name" value="FBOX"/>
    <property type="match status" value="1"/>
</dbReference>
<sequence>MMQIQLFMLLADFDSEIAAELEAALTLRPGLDLYGVHGRPVAPFGSAGSKSFVDLAPFHWCLPDELLFKIFAKMTPYDLGKAACVCQKWEYAVRDPVFWRNACLKDWQIFGEVENYKILQSEYDGSWKKMWLLRSRVRTDGFYVNRHTYISAQFAGRNVRNRVVKYSFRYLRFYPSGGLLCKTTSKEVKDLAKLMNFRASKAECVCNGHYMLSDDRVEATFFPRGLQHNVWRICLRLGGTKVGANDRMDLLSLVVSSVNDGEVPSTNEDPLFAVPDGTDIWGLTHFIFVPFEEVQVILMLTLLTHTLCKTMFGFIKVKVMLYLAGFN</sequence>
<dbReference type="GO" id="GO:0016567">
    <property type="term" value="P:protein ubiquitination"/>
    <property type="evidence" value="ECO:0007669"/>
    <property type="project" value="UniProtKB-UniRule"/>
</dbReference>
<dbReference type="SUPFAM" id="SSF81383">
    <property type="entry name" value="F-box domain"/>
    <property type="match status" value="1"/>
</dbReference>
<dbReference type="Pfam" id="PF19270">
    <property type="entry name" value="FBO_C"/>
    <property type="match status" value="1"/>
</dbReference>
<dbReference type="EMBL" id="JACTNZ010000011">
    <property type="protein sequence ID" value="KAG5525065.1"/>
    <property type="molecule type" value="Genomic_DNA"/>
</dbReference>
<keyword evidence="5" id="KW-1185">Reference proteome</keyword>
<comment type="subcellular location">
    <subcellularLocation>
        <location evidence="2">Nucleus</location>
    </subcellularLocation>
</comment>
<comment type="caution">
    <text evidence="4">The sequence shown here is derived from an EMBL/GenBank/DDBJ whole genome shotgun (WGS) entry which is preliminary data.</text>
</comment>
<dbReference type="Proteomes" id="UP000823749">
    <property type="component" value="Chromosome 11"/>
</dbReference>
<feature type="domain" description="F-box" evidence="3">
    <location>
        <begin position="62"/>
        <end position="102"/>
    </location>
</feature>
<organism evidence="4 5">
    <name type="scientific">Rhododendron griersonianum</name>
    <dbReference type="NCBI Taxonomy" id="479676"/>
    <lineage>
        <taxon>Eukaryota</taxon>
        <taxon>Viridiplantae</taxon>
        <taxon>Streptophyta</taxon>
        <taxon>Embryophyta</taxon>
        <taxon>Tracheophyta</taxon>
        <taxon>Spermatophyta</taxon>
        <taxon>Magnoliopsida</taxon>
        <taxon>eudicotyledons</taxon>
        <taxon>Gunneridae</taxon>
        <taxon>Pentapetalae</taxon>
        <taxon>asterids</taxon>
        <taxon>Ericales</taxon>
        <taxon>Ericaceae</taxon>
        <taxon>Ericoideae</taxon>
        <taxon>Rhodoreae</taxon>
        <taxon>Rhododendron</taxon>
    </lineage>
</organism>
<reference evidence="4" key="1">
    <citation type="submission" date="2020-08" db="EMBL/GenBank/DDBJ databases">
        <title>Plant Genome Project.</title>
        <authorList>
            <person name="Zhang R.-G."/>
        </authorList>
    </citation>
    <scope>NUCLEOTIDE SEQUENCE</scope>
    <source>
        <strain evidence="4">WSP0</strain>
        <tissue evidence="4">Leaf</tissue>
    </source>
</reference>
<dbReference type="InterPro" id="IPR045464">
    <property type="entry name" value="Hrt3/FBXO9_C"/>
</dbReference>
<keyword evidence="2" id="KW-0539">Nucleus</keyword>
<dbReference type="GO" id="GO:0005634">
    <property type="term" value="C:nucleus"/>
    <property type="evidence" value="ECO:0007669"/>
    <property type="project" value="UniProtKB-SubCell"/>
</dbReference>
<keyword evidence="1 2" id="KW-0833">Ubl conjugation pathway</keyword>
<dbReference type="PANTHER" id="PTHR12874">
    <property type="entry name" value="F-BOX ONLY PROTEIN 48-RELATED"/>
    <property type="match status" value="1"/>
</dbReference>
<evidence type="ECO:0000256" key="2">
    <source>
        <dbReference type="RuleBase" id="RU369085"/>
    </source>
</evidence>